<dbReference type="PANTHER" id="PTHR31604:SF2">
    <property type="entry name" value="PROTEIN SHI RELATED SEQUENCE 7"/>
    <property type="match status" value="1"/>
</dbReference>
<comment type="similarity">
    <text evidence="2">Belongs to the SHI protein family.</text>
</comment>
<evidence type="ECO:0000256" key="3">
    <source>
        <dbReference type="ARBA" id="ARBA00022473"/>
    </source>
</evidence>
<name>A0AAQ3S8U4_VIGMU</name>
<keyword evidence="10" id="KW-0927">Auxin signaling pathway</keyword>
<dbReference type="NCBIfam" id="TIGR01624">
    <property type="entry name" value="LRP1_Cterm"/>
    <property type="match status" value="1"/>
</dbReference>
<evidence type="ECO:0000256" key="10">
    <source>
        <dbReference type="ARBA" id="ARBA00023294"/>
    </source>
</evidence>
<keyword evidence="4" id="KW-0479">Metal-binding</keyword>
<comment type="subcellular location">
    <subcellularLocation>
        <location evidence="1">Nucleus</location>
    </subcellularLocation>
</comment>
<keyword evidence="5" id="KW-0862">Zinc</keyword>
<evidence type="ECO:0000256" key="4">
    <source>
        <dbReference type="ARBA" id="ARBA00022723"/>
    </source>
</evidence>
<keyword evidence="3" id="KW-0217">Developmental protein</keyword>
<dbReference type="GO" id="GO:0003700">
    <property type="term" value="F:DNA-binding transcription factor activity"/>
    <property type="evidence" value="ECO:0007669"/>
    <property type="project" value="InterPro"/>
</dbReference>
<protein>
    <submittedName>
        <fullName evidence="12">Uncharacterized protein</fullName>
    </submittedName>
</protein>
<evidence type="ECO:0000313" key="12">
    <source>
        <dbReference type="EMBL" id="WVZ20688.1"/>
    </source>
</evidence>
<dbReference type="InterPro" id="IPR006510">
    <property type="entry name" value="Znf_LRP1"/>
</dbReference>
<dbReference type="GO" id="GO:0009734">
    <property type="term" value="P:auxin-activated signaling pathway"/>
    <property type="evidence" value="ECO:0007669"/>
    <property type="project" value="UniProtKB-KW"/>
</dbReference>
<dbReference type="GO" id="GO:0005634">
    <property type="term" value="C:nucleus"/>
    <property type="evidence" value="ECO:0007669"/>
    <property type="project" value="UniProtKB-SubCell"/>
</dbReference>
<evidence type="ECO:0000313" key="13">
    <source>
        <dbReference type="Proteomes" id="UP001374535"/>
    </source>
</evidence>
<dbReference type="InterPro" id="IPR007818">
    <property type="entry name" value="SHI"/>
</dbReference>
<evidence type="ECO:0000256" key="2">
    <source>
        <dbReference type="ARBA" id="ARBA00006911"/>
    </source>
</evidence>
<dbReference type="AlphaFoldDB" id="A0AAQ3S8U4"/>
<evidence type="ECO:0000256" key="9">
    <source>
        <dbReference type="ARBA" id="ARBA00023242"/>
    </source>
</evidence>
<evidence type="ECO:0000256" key="7">
    <source>
        <dbReference type="ARBA" id="ARBA00023125"/>
    </source>
</evidence>
<dbReference type="Pfam" id="PF05142">
    <property type="entry name" value="DUF702"/>
    <property type="match status" value="1"/>
</dbReference>
<dbReference type="Proteomes" id="UP001374535">
    <property type="component" value="Chromosome 2"/>
</dbReference>
<evidence type="ECO:0000256" key="6">
    <source>
        <dbReference type="ARBA" id="ARBA00023070"/>
    </source>
</evidence>
<proteinExistence type="inferred from homology"/>
<dbReference type="GO" id="GO:0045893">
    <property type="term" value="P:positive regulation of DNA-templated transcription"/>
    <property type="evidence" value="ECO:0007669"/>
    <property type="project" value="TreeGrafter"/>
</dbReference>
<reference evidence="12 13" key="1">
    <citation type="journal article" date="2023" name="Life. Sci Alliance">
        <title>Evolutionary insights into 3D genome organization and epigenetic landscape of Vigna mungo.</title>
        <authorList>
            <person name="Junaid A."/>
            <person name="Singh B."/>
            <person name="Bhatia S."/>
        </authorList>
    </citation>
    <scope>NUCLEOTIDE SEQUENCE [LARGE SCALE GENOMIC DNA]</scope>
    <source>
        <strain evidence="12">Urdbean</strain>
    </source>
</reference>
<dbReference type="GO" id="GO:0046872">
    <property type="term" value="F:metal ion binding"/>
    <property type="evidence" value="ECO:0007669"/>
    <property type="project" value="UniProtKB-KW"/>
</dbReference>
<sequence length="347" mass="38012">MAGFFSLGGTRRGGPQNKEEGEVEKGDNNINNNNGNNLLLFRNEEIYNKGFEIWPESYQPQAAPQNLSNYFAFGVGPSRRNCSSVNEEEVSLCVSDESTRFGLTVMRSGGAGSSGMNCQDCGNQAKKDCTHLRCRTCCKTRGFQCQTHVKSTWVPAAKRRERQQQLAALQNPQQFRPENIPKRYHRDTQLVSAPQPISDIDFNLVTFGTSLLPLLHTDDDDDDDALRSRWLELGHFPPEVSTSAVFRCVRVSAVDASDEQCAYQTSVNIGGHVFKGILYDQGPESSYTSAVTEGSSGGEPRQLGLITAAAAATATTVSGNNPFEPSLYPASLNAFMSGTQFFQPPRS</sequence>
<dbReference type="InterPro" id="IPR006511">
    <property type="entry name" value="SHI_C"/>
</dbReference>
<gene>
    <name evidence="12" type="ORF">V8G54_008010</name>
</gene>
<dbReference type="EMBL" id="CP144699">
    <property type="protein sequence ID" value="WVZ20688.1"/>
    <property type="molecule type" value="Genomic_DNA"/>
</dbReference>
<organism evidence="12 13">
    <name type="scientific">Vigna mungo</name>
    <name type="common">Black gram</name>
    <name type="synonym">Phaseolus mungo</name>
    <dbReference type="NCBI Taxonomy" id="3915"/>
    <lineage>
        <taxon>Eukaryota</taxon>
        <taxon>Viridiplantae</taxon>
        <taxon>Streptophyta</taxon>
        <taxon>Embryophyta</taxon>
        <taxon>Tracheophyta</taxon>
        <taxon>Spermatophyta</taxon>
        <taxon>Magnoliopsida</taxon>
        <taxon>eudicotyledons</taxon>
        <taxon>Gunneridae</taxon>
        <taxon>Pentapetalae</taxon>
        <taxon>rosids</taxon>
        <taxon>fabids</taxon>
        <taxon>Fabales</taxon>
        <taxon>Fabaceae</taxon>
        <taxon>Papilionoideae</taxon>
        <taxon>50 kb inversion clade</taxon>
        <taxon>NPAAA clade</taxon>
        <taxon>indigoferoid/millettioid clade</taxon>
        <taxon>Phaseoleae</taxon>
        <taxon>Vigna</taxon>
    </lineage>
</organism>
<keyword evidence="8" id="KW-0010">Activator</keyword>
<evidence type="ECO:0000256" key="11">
    <source>
        <dbReference type="SAM" id="MobiDB-lite"/>
    </source>
</evidence>
<feature type="region of interest" description="Disordered" evidence="11">
    <location>
        <begin position="1"/>
        <end position="35"/>
    </location>
</feature>
<dbReference type="GO" id="GO:0009851">
    <property type="term" value="P:auxin biosynthetic process"/>
    <property type="evidence" value="ECO:0007669"/>
    <property type="project" value="UniProtKB-KW"/>
</dbReference>
<keyword evidence="9" id="KW-0539">Nucleus</keyword>
<feature type="compositionally biased region" description="Basic and acidic residues" evidence="11">
    <location>
        <begin position="17"/>
        <end position="27"/>
    </location>
</feature>
<dbReference type="GO" id="GO:0003677">
    <property type="term" value="F:DNA binding"/>
    <property type="evidence" value="ECO:0007669"/>
    <property type="project" value="UniProtKB-KW"/>
</dbReference>
<keyword evidence="6" id="KW-0073">Auxin biosynthesis</keyword>
<evidence type="ECO:0000256" key="1">
    <source>
        <dbReference type="ARBA" id="ARBA00004123"/>
    </source>
</evidence>
<evidence type="ECO:0000256" key="8">
    <source>
        <dbReference type="ARBA" id="ARBA00023159"/>
    </source>
</evidence>
<accession>A0AAQ3S8U4</accession>
<keyword evidence="13" id="KW-1185">Reference proteome</keyword>
<evidence type="ECO:0000256" key="5">
    <source>
        <dbReference type="ARBA" id="ARBA00022833"/>
    </source>
</evidence>
<dbReference type="NCBIfam" id="TIGR01623">
    <property type="entry name" value="put_zinc_LRP1"/>
    <property type="match status" value="1"/>
</dbReference>
<dbReference type="PANTHER" id="PTHR31604">
    <property type="entry name" value="PROTEIN LATERAL ROOT PRIMORDIUM 1"/>
    <property type="match status" value="1"/>
</dbReference>
<keyword evidence="7" id="KW-0238">DNA-binding</keyword>